<accession>A0ACC2IDJ4</accession>
<keyword evidence="2" id="KW-1185">Reference proteome</keyword>
<sequence>MAIHASASAEASNALADAIMAQTEAITLLTAAITRLSVFPFEPSPPEPVHRPRHSVQYWYRMWHPTSRSKENEDGDIIAGNPDWRIESEDDIALHFAEFHSDKTSKKDTALISATHDPIRAIKAAYQAWEFESSDKRNSTQVFISVIQSTDSYSAKDLKDKVLAMPLCSRLSREARNRLNDQENAHLYDSEGLFVSRIAKEQIKVRVSLQDLFDRSLLDDILPELCQNHVYFGGRLGPSAIRNQISNRSSFEEGVRRFKMIYCVLAGTAPNVWERSPLIFAQKLMQGDPALEAHIKEGGHTILQNEIDKPRVRRVQRRFIEDSI</sequence>
<comment type="caution">
    <text evidence="1">The sequence shown here is derived from an EMBL/GenBank/DDBJ whole genome shotgun (WGS) entry which is preliminary data.</text>
</comment>
<evidence type="ECO:0000313" key="2">
    <source>
        <dbReference type="Proteomes" id="UP001153331"/>
    </source>
</evidence>
<dbReference type="EMBL" id="JAPHNI010000267">
    <property type="protein sequence ID" value="KAJ8113222.1"/>
    <property type="molecule type" value="Genomic_DNA"/>
</dbReference>
<evidence type="ECO:0000313" key="1">
    <source>
        <dbReference type="EMBL" id="KAJ8113222.1"/>
    </source>
</evidence>
<name>A0ACC2IDJ4_9PLEO</name>
<dbReference type="Proteomes" id="UP001153331">
    <property type="component" value="Unassembled WGS sequence"/>
</dbReference>
<protein>
    <submittedName>
        <fullName evidence="1">Uncharacterized protein</fullName>
    </submittedName>
</protein>
<reference evidence="1" key="1">
    <citation type="submission" date="2022-11" db="EMBL/GenBank/DDBJ databases">
        <title>Genome Sequence of Boeremia exigua.</title>
        <authorList>
            <person name="Buettner E."/>
        </authorList>
    </citation>
    <scope>NUCLEOTIDE SEQUENCE</scope>
    <source>
        <strain evidence="1">CU02</strain>
    </source>
</reference>
<proteinExistence type="predicted"/>
<organism evidence="1 2">
    <name type="scientific">Boeremia exigua</name>
    <dbReference type="NCBI Taxonomy" id="749465"/>
    <lineage>
        <taxon>Eukaryota</taxon>
        <taxon>Fungi</taxon>
        <taxon>Dikarya</taxon>
        <taxon>Ascomycota</taxon>
        <taxon>Pezizomycotina</taxon>
        <taxon>Dothideomycetes</taxon>
        <taxon>Pleosporomycetidae</taxon>
        <taxon>Pleosporales</taxon>
        <taxon>Pleosporineae</taxon>
        <taxon>Didymellaceae</taxon>
        <taxon>Boeremia</taxon>
    </lineage>
</organism>
<gene>
    <name evidence="1" type="ORF">OPT61_g4605</name>
</gene>